<evidence type="ECO:0000313" key="1">
    <source>
        <dbReference type="EMBL" id="VCU69621.1"/>
    </source>
</evidence>
<dbReference type="Proteomes" id="UP000277294">
    <property type="component" value="Unassembled WGS sequence"/>
</dbReference>
<evidence type="ECO:0000313" key="2">
    <source>
        <dbReference type="Proteomes" id="UP000277294"/>
    </source>
</evidence>
<protein>
    <submittedName>
        <fullName evidence="1">Uncharacterized protein</fullName>
    </submittedName>
</protein>
<organism evidence="1 2">
    <name type="scientific">Pigmentiphaga humi</name>
    <dbReference type="NCBI Taxonomy" id="2478468"/>
    <lineage>
        <taxon>Bacteria</taxon>
        <taxon>Pseudomonadati</taxon>
        <taxon>Pseudomonadota</taxon>
        <taxon>Betaproteobacteria</taxon>
        <taxon>Burkholderiales</taxon>
        <taxon>Alcaligenaceae</taxon>
        <taxon>Pigmentiphaga</taxon>
    </lineage>
</organism>
<name>A0A3P4B187_9BURK</name>
<keyword evidence="2" id="KW-1185">Reference proteome</keyword>
<dbReference type="EMBL" id="UWPJ01000015">
    <property type="protein sequence ID" value="VCU69621.1"/>
    <property type="molecule type" value="Genomic_DNA"/>
</dbReference>
<reference evidence="1 2" key="1">
    <citation type="submission" date="2018-10" db="EMBL/GenBank/DDBJ databases">
        <authorList>
            <person name="Criscuolo A."/>
        </authorList>
    </citation>
    <scope>NUCLEOTIDE SEQUENCE [LARGE SCALE GENOMIC DNA]</scope>
    <source>
        <strain evidence="1">DnA1</strain>
    </source>
</reference>
<sequence>MMGDEKFPPGSYHVTVCANRVTAIENIPDDDELLGIEWALSEIKDTLKHSGRLDGTFGVADLDELSELIDYLAGQLGADAVAGWRERIAP</sequence>
<accession>A0A3P4B187</accession>
<gene>
    <name evidence="1" type="ORF">PIGHUM_01684</name>
</gene>
<proteinExistence type="predicted"/>
<dbReference type="RefSeq" id="WP_124079141.1">
    <property type="nucleotide sequence ID" value="NZ_UWPJ01000015.1"/>
</dbReference>
<dbReference type="AlphaFoldDB" id="A0A3P4B187"/>